<evidence type="ECO:0008006" key="4">
    <source>
        <dbReference type="Google" id="ProtNLM"/>
    </source>
</evidence>
<feature type="transmembrane region" description="Helical" evidence="1">
    <location>
        <begin position="120"/>
        <end position="142"/>
    </location>
</feature>
<dbReference type="EMBL" id="BMIK01000014">
    <property type="protein sequence ID" value="GGC39532.1"/>
    <property type="molecule type" value="Genomic_DNA"/>
</dbReference>
<feature type="transmembrane region" description="Helical" evidence="1">
    <location>
        <begin position="46"/>
        <end position="65"/>
    </location>
</feature>
<evidence type="ECO:0000256" key="1">
    <source>
        <dbReference type="SAM" id="Phobius"/>
    </source>
</evidence>
<accession>A0ABQ1MF85</accession>
<protein>
    <recommendedName>
        <fullName evidence="4">Cytochrome B</fullName>
    </recommendedName>
</protein>
<name>A0ABQ1MF85_9SPHI</name>
<dbReference type="Proteomes" id="UP000597338">
    <property type="component" value="Unassembled WGS sequence"/>
</dbReference>
<feature type="transmembrane region" description="Helical" evidence="1">
    <location>
        <begin position="6"/>
        <end position="25"/>
    </location>
</feature>
<keyword evidence="1" id="KW-0812">Transmembrane</keyword>
<keyword evidence="3" id="KW-1185">Reference proteome</keyword>
<sequence length="154" mass="18064">MYVTLLALHSLIRWVVLAGLLFAVFRAYQGWFTNRKFSRFDHSIRHWTATVVHIQFLLGIALYAISPLVDYFLHNFREAVHQRDARFFGMEHSLMMLLAVVVITIGSAKAKRRPTDIEKYRTMAVWFTIGLLIILTSIPWIFSPFTNRPNFRSF</sequence>
<feature type="transmembrane region" description="Helical" evidence="1">
    <location>
        <begin position="85"/>
        <end position="108"/>
    </location>
</feature>
<comment type="caution">
    <text evidence="2">The sequence shown here is derived from an EMBL/GenBank/DDBJ whole genome shotgun (WGS) entry which is preliminary data.</text>
</comment>
<keyword evidence="1" id="KW-1133">Transmembrane helix</keyword>
<evidence type="ECO:0000313" key="3">
    <source>
        <dbReference type="Proteomes" id="UP000597338"/>
    </source>
</evidence>
<organism evidence="2 3">
    <name type="scientific">Parapedobacter defluvii</name>
    <dbReference type="NCBI Taxonomy" id="2045106"/>
    <lineage>
        <taxon>Bacteria</taxon>
        <taxon>Pseudomonadati</taxon>
        <taxon>Bacteroidota</taxon>
        <taxon>Sphingobacteriia</taxon>
        <taxon>Sphingobacteriales</taxon>
        <taxon>Sphingobacteriaceae</taxon>
        <taxon>Parapedobacter</taxon>
    </lineage>
</organism>
<dbReference type="RefSeq" id="WP_188752712.1">
    <property type="nucleotide sequence ID" value="NZ_BMIK01000014.1"/>
</dbReference>
<keyword evidence="1" id="KW-0472">Membrane</keyword>
<evidence type="ECO:0000313" key="2">
    <source>
        <dbReference type="EMBL" id="GGC39532.1"/>
    </source>
</evidence>
<reference evidence="3" key="1">
    <citation type="journal article" date="2019" name="Int. J. Syst. Evol. Microbiol.">
        <title>The Global Catalogue of Microorganisms (GCM) 10K type strain sequencing project: providing services to taxonomists for standard genome sequencing and annotation.</title>
        <authorList>
            <consortium name="The Broad Institute Genomics Platform"/>
            <consortium name="The Broad Institute Genome Sequencing Center for Infectious Disease"/>
            <person name="Wu L."/>
            <person name="Ma J."/>
        </authorList>
    </citation>
    <scope>NUCLEOTIDE SEQUENCE [LARGE SCALE GENOMIC DNA]</scope>
    <source>
        <strain evidence="3">CGMCC 1.15342</strain>
    </source>
</reference>
<gene>
    <name evidence="2" type="ORF">GCM10011386_34510</name>
</gene>
<proteinExistence type="predicted"/>